<feature type="chain" id="PRO_5037892500" evidence="4">
    <location>
        <begin position="20"/>
        <end position="134"/>
    </location>
</feature>
<keyword evidence="2" id="KW-0325">Glycoprotein</keyword>
<keyword evidence="3" id="KW-0812">Transmembrane</keyword>
<evidence type="ECO:0000313" key="5">
    <source>
        <dbReference type="Proteomes" id="UP000887563"/>
    </source>
</evidence>
<evidence type="ECO:0000313" key="6">
    <source>
        <dbReference type="WBParaSite" id="Minc3s01096g20676"/>
    </source>
</evidence>
<accession>A0A914LZW8</accession>
<feature type="transmembrane region" description="Helical" evidence="3">
    <location>
        <begin position="116"/>
        <end position="133"/>
    </location>
</feature>
<dbReference type="Proteomes" id="UP000887563">
    <property type="component" value="Unplaced"/>
</dbReference>
<organism evidence="5 6">
    <name type="scientific">Meloidogyne incognita</name>
    <name type="common">Southern root-knot nematode worm</name>
    <name type="synonym">Oxyuris incognita</name>
    <dbReference type="NCBI Taxonomy" id="6306"/>
    <lineage>
        <taxon>Eukaryota</taxon>
        <taxon>Metazoa</taxon>
        <taxon>Ecdysozoa</taxon>
        <taxon>Nematoda</taxon>
        <taxon>Chromadorea</taxon>
        <taxon>Rhabditida</taxon>
        <taxon>Tylenchina</taxon>
        <taxon>Tylenchomorpha</taxon>
        <taxon>Tylenchoidea</taxon>
        <taxon>Meloidogynidae</taxon>
        <taxon>Meloidogyninae</taxon>
        <taxon>Meloidogyne</taxon>
        <taxon>Meloidogyne incognita group</taxon>
    </lineage>
</organism>
<keyword evidence="3" id="KW-1133">Transmembrane helix</keyword>
<dbReference type="CDD" id="cd00117">
    <property type="entry name" value="TFP"/>
    <property type="match status" value="1"/>
</dbReference>
<protein>
    <submittedName>
        <fullName evidence="6">Protein sleepless</fullName>
    </submittedName>
</protein>
<evidence type="ECO:0000256" key="2">
    <source>
        <dbReference type="ARBA" id="ARBA00023180"/>
    </source>
</evidence>
<dbReference type="GO" id="GO:0030431">
    <property type="term" value="P:sleep"/>
    <property type="evidence" value="ECO:0007669"/>
    <property type="project" value="InterPro"/>
</dbReference>
<dbReference type="AlphaFoldDB" id="A0A914LZW8"/>
<evidence type="ECO:0000256" key="4">
    <source>
        <dbReference type="SAM" id="SignalP"/>
    </source>
</evidence>
<evidence type="ECO:0000256" key="1">
    <source>
        <dbReference type="ARBA" id="ARBA00022729"/>
    </source>
</evidence>
<keyword evidence="5" id="KW-1185">Reference proteome</keyword>
<proteinExistence type="predicted"/>
<keyword evidence="1 4" id="KW-0732">Signal</keyword>
<dbReference type="Pfam" id="PF17064">
    <property type="entry name" value="QVR"/>
    <property type="match status" value="1"/>
</dbReference>
<dbReference type="GO" id="GO:0032222">
    <property type="term" value="P:regulation of synaptic transmission, cholinergic"/>
    <property type="evidence" value="ECO:0007669"/>
    <property type="project" value="InterPro"/>
</dbReference>
<evidence type="ECO:0000256" key="3">
    <source>
        <dbReference type="SAM" id="Phobius"/>
    </source>
</evidence>
<dbReference type="WBParaSite" id="Minc3s01096g20676">
    <property type="protein sequence ID" value="Minc3s01096g20676"/>
    <property type="gene ID" value="Minc3s01096g20676"/>
</dbReference>
<reference evidence="6" key="1">
    <citation type="submission" date="2022-11" db="UniProtKB">
        <authorList>
            <consortium name="WormBaseParasite"/>
        </authorList>
    </citation>
    <scope>IDENTIFICATION</scope>
</reference>
<feature type="signal peptide" evidence="4">
    <location>
        <begin position="1"/>
        <end position="19"/>
    </location>
</feature>
<name>A0A914LZW8_MELIC</name>
<keyword evidence="3" id="KW-0472">Membrane</keyword>
<dbReference type="InterPro" id="IPR031424">
    <property type="entry name" value="QVR-like"/>
</dbReference>
<sequence>MGQIFNLIIYFILIPFTNSIRCFECSSVATGGDRICSKYVGTSCSYGFFGCVKVATYVGNFINDPSAIVSIVRGCNILPLGGVDACQQQVILGYRIITCFCYSDYCNGTKQNNMRITTIIIFILFFVLFYIFIL</sequence>